<dbReference type="GO" id="GO:0033499">
    <property type="term" value="P:galactose catabolic process via UDP-galactose, Leloir pathway"/>
    <property type="evidence" value="ECO:0007669"/>
    <property type="project" value="TreeGrafter"/>
</dbReference>
<dbReference type="Gene3D" id="2.70.98.10">
    <property type="match status" value="1"/>
</dbReference>
<dbReference type="NCBIfam" id="NF008277">
    <property type="entry name" value="PRK11055.1"/>
    <property type="match status" value="1"/>
</dbReference>
<evidence type="ECO:0000256" key="4">
    <source>
        <dbReference type="ARBA" id="ARBA00023277"/>
    </source>
</evidence>
<evidence type="ECO:0000256" key="5">
    <source>
        <dbReference type="PIRNR" id="PIRNR005096"/>
    </source>
</evidence>
<comment type="pathway">
    <text evidence="1 5">Carbohydrate metabolism; hexose metabolism.</text>
</comment>
<dbReference type="Pfam" id="PF01263">
    <property type="entry name" value="Aldose_epim"/>
    <property type="match status" value="1"/>
</dbReference>
<proteinExistence type="inferred from homology"/>
<sequence>MKNLIINTLSAAVCITVAGCSTSGTTVSNFSTIREYTLRNKSGMEVRVSNYGATITSIVVPDRVGNMADVALGYNMAEGYINAVDRPYFGSVIGRYSGTIADGKFQLDGKQFQLPVNKSGNHENGGSMGFDKVVWQSRVYGNSIEFKYLSKDLEEGYQGNLSVKVIYTLYADNTLQIEYYAETDKATPVNLSNRTYINLAGEGNGTILSHELMINSEAFTPVNEKRVPTGEIRSVKGTPFDFRIPKPIGRDIGNEDEQLLLVDGYDQNWVLSKGEGGVTLAASIYEPGSGRTLQVSTMEPGLRFYSGNGLDGRLKGKSGKRYSLNGGFCLEPRHFPDSPNHSQFPTTILRPGEQFKSISVYKFGVK</sequence>
<dbReference type="PROSITE" id="PS51257">
    <property type="entry name" value="PROKAR_LIPOPROTEIN"/>
    <property type="match status" value="1"/>
</dbReference>
<evidence type="ECO:0000256" key="2">
    <source>
        <dbReference type="ARBA" id="ARBA00006206"/>
    </source>
</evidence>
<dbReference type="RefSeq" id="WP_136060459.1">
    <property type="nucleotide sequence ID" value="NZ_CAAHFH010000001.1"/>
</dbReference>
<comment type="similarity">
    <text evidence="2 5">Belongs to the aldose epimerase family.</text>
</comment>
<dbReference type="UniPathway" id="UPA00242"/>
<comment type="catalytic activity">
    <reaction evidence="5">
        <text>alpha-D-glucose = beta-D-glucose</text>
        <dbReference type="Rhea" id="RHEA:10264"/>
        <dbReference type="ChEBI" id="CHEBI:15903"/>
        <dbReference type="ChEBI" id="CHEBI:17925"/>
        <dbReference type="EC" id="5.1.3.3"/>
    </reaction>
</comment>
<dbReference type="Proteomes" id="UP000346198">
    <property type="component" value="Unassembled WGS sequence"/>
</dbReference>
<dbReference type="InterPro" id="IPR008183">
    <property type="entry name" value="Aldose_1/G6P_1-epimerase"/>
</dbReference>
<evidence type="ECO:0000256" key="3">
    <source>
        <dbReference type="ARBA" id="ARBA00023235"/>
    </source>
</evidence>
<evidence type="ECO:0000256" key="6">
    <source>
        <dbReference type="PIRSR" id="PIRSR005096-2"/>
    </source>
</evidence>
<dbReference type="GO" id="GO:0006006">
    <property type="term" value="P:glucose metabolic process"/>
    <property type="evidence" value="ECO:0007669"/>
    <property type="project" value="TreeGrafter"/>
</dbReference>
<dbReference type="GO" id="GO:0030246">
    <property type="term" value="F:carbohydrate binding"/>
    <property type="evidence" value="ECO:0007669"/>
    <property type="project" value="InterPro"/>
</dbReference>
<dbReference type="AlphaFoldDB" id="A0A6C2UFU2"/>
<evidence type="ECO:0000313" key="7">
    <source>
        <dbReference type="EMBL" id="VGO19025.1"/>
    </source>
</evidence>
<dbReference type="SUPFAM" id="SSF74650">
    <property type="entry name" value="Galactose mutarotase-like"/>
    <property type="match status" value="1"/>
</dbReference>
<gene>
    <name evidence="7" type="primary">mro_2</name>
    <name evidence="7" type="ORF">SCARR_01080</name>
</gene>
<dbReference type="InterPro" id="IPR047215">
    <property type="entry name" value="Galactose_mutarotase-like"/>
</dbReference>
<keyword evidence="4 5" id="KW-0119">Carbohydrate metabolism</keyword>
<dbReference type="InterPro" id="IPR015443">
    <property type="entry name" value="Aldose_1-epimerase"/>
</dbReference>
<evidence type="ECO:0000256" key="1">
    <source>
        <dbReference type="ARBA" id="ARBA00005028"/>
    </source>
</evidence>
<keyword evidence="3 5" id="KW-0413">Isomerase</keyword>
<dbReference type="PIRSF" id="PIRSF005096">
    <property type="entry name" value="GALM"/>
    <property type="match status" value="1"/>
</dbReference>
<dbReference type="EMBL" id="CAAHFH010000001">
    <property type="protein sequence ID" value="VGO19025.1"/>
    <property type="molecule type" value="Genomic_DNA"/>
</dbReference>
<dbReference type="CDD" id="cd09019">
    <property type="entry name" value="galactose_mutarotase_like"/>
    <property type="match status" value="1"/>
</dbReference>
<protein>
    <recommendedName>
        <fullName evidence="5">Aldose 1-epimerase</fullName>
        <ecNumber evidence="5">5.1.3.3</ecNumber>
    </recommendedName>
</protein>
<accession>A0A6C2UFU2</accession>
<name>A0A6C2UFU2_9BACT</name>
<organism evidence="7 8">
    <name type="scientific">Pontiella sulfatireligans</name>
    <dbReference type="NCBI Taxonomy" id="2750658"/>
    <lineage>
        <taxon>Bacteria</taxon>
        <taxon>Pseudomonadati</taxon>
        <taxon>Kiritimatiellota</taxon>
        <taxon>Kiritimatiellia</taxon>
        <taxon>Kiritimatiellales</taxon>
        <taxon>Pontiellaceae</taxon>
        <taxon>Pontiella</taxon>
    </lineage>
</organism>
<feature type="binding site" evidence="6">
    <location>
        <position position="266"/>
    </location>
    <ligand>
        <name>beta-D-galactose</name>
        <dbReference type="ChEBI" id="CHEBI:27667"/>
    </ligand>
</feature>
<keyword evidence="8" id="KW-1185">Reference proteome</keyword>
<dbReference type="PANTHER" id="PTHR10091:SF0">
    <property type="entry name" value="GALACTOSE MUTAROTASE"/>
    <property type="match status" value="1"/>
</dbReference>
<dbReference type="GO" id="GO:0004034">
    <property type="term" value="F:aldose 1-epimerase activity"/>
    <property type="evidence" value="ECO:0007669"/>
    <property type="project" value="UniProtKB-EC"/>
</dbReference>
<dbReference type="EC" id="5.1.3.3" evidence="5"/>
<reference evidence="7 8" key="1">
    <citation type="submission" date="2019-04" db="EMBL/GenBank/DDBJ databases">
        <authorList>
            <person name="Van Vliet M D."/>
        </authorList>
    </citation>
    <scope>NUCLEOTIDE SEQUENCE [LARGE SCALE GENOMIC DNA]</scope>
    <source>
        <strain evidence="7 8">F21</strain>
    </source>
</reference>
<evidence type="ECO:0000313" key="8">
    <source>
        <dbReference type="Proteomes" id="UP000346198"/>
    </source>
</evidence>
<dbReference type="InterPro" id="IPR014718">
    <property type="entry name" value="GH-type_carb-bd"/>
</dbReference>
<dbReference type="PANTHER" id="PTHR10091">
    <property type="entry name" value="ALDOSE-1-EPIMERASE"/>
    <property type="match status" value="1"/>
</dbReference>
<dbReference type="InterPro" id="IPR011013">
    <property type="entry name" value="Gal_mutarotase_sf_dom"/>
</dbReference>
<dbReference type="GO" id="GO:0005737">
    <property type="term" value="C:cytoplasm"/>
    <property type="evidence" value="ECO:0007669"/>
    <property type="project" value="TreeGrafter"/>
</dbReference>